<evidence type="ECO:0000313" key="2">
    <source>
        <dbReference type="Proteomes" id="UP000886819"/>
    </source>
</evidence>
<dbReference type="Proteomes" id="UP000886819">
    <property type="component" value="Unassembled WGS sequence"/>
</dbReference>
<organism evidence="1 2">
    <name type="scientific">Candidatus Avichristensenella intestinipullorum</name>
    <dbReference type="NCBI Taxonomy" id="2840693"/>
    <lineage>
        <taxon>Bacteria</taxon>
        <taxon>Bacillati</taxon>
        <taxon>Bacillota</taxon>
        <taxon>Clostridia</taxon>
        <taxon>Candidatus Avichristensenella</taxon>
    </lineage>
</organism>
<protein>
    <submittedName>
        <fullName evidence="1">DUF4363 family protein</fullName>
    </submittedName>
</protein>
<gene>
    <name evidence="1" type="ORF">IAA66_08385</name>
</gene>
<dbReference type="EMBL" id="DVFI01000114">
    <property type="protein sequence ID" value="HIQ63583.1"/>
    <property type="molecule type" value="Genomic_DNA"/>
</dbReference>
<sequence>MRKKVLSIAVVLPLLLLVSLLSMAFTRSVSLEGQEAVREMERYLRAGEPEAAQQALTALCARWERVTPWLQGWVCHRDTDAVAEHLRGAQVGLTLGDETLFFSHTAALAEALEHLHHRDDVTLSNLL</sequence>
<name>A0A9D0YZC4_9FIRM</name>
<accession>A0A9D0YZC4</accession>
<evidence type="ECO:0000313" key="1">
    <source>
        <dbReference type="EMBL" id="HIQ63583.1"/>
    </source>
</evidence>
<comment type="caution">
    <text evidence="1">The sequence shown here is derived from an EMBL/GenBank/DDBJ whole genome shotgun (WGS) entry which is preliminary data.</text>
</comment>
<reference evidence="1" key="2">
    <citation type="journal article" date="2021" name="PeerJ">
        <title>Extensive microbial diversity within the chicken gut microbiome revealed by metagenomics and culture.</title>
        <authorList>
            <person name="Gilroy R."/>
            <person name="Ravi A."/>
            <person name="Getino M."/>
            <person name="Pursley I."/>
            <person name="Horton D.L."/>
            <person name="Alikhan N.F."/>
            <person name="Baker D."/>
            <person name="Gharbi K."/>
            <person name="Hall N."/>
            <person name="Watson M."/>
            <person name="Adriaenssens E.M."/>
            <person name="Foster-Nyarko E."/>
            <person name="Jarju S."/>
            <person name="Secka A."/>
            <person name="Antonio M."/>
            <person name="Oren A."/>
            <person name="Chaudhuri R.R."/>
            <person name="La Ragione R."/>
            <person name="Hildebrand F."/>
            <person name="Pallen M.J."/>
        </authorList>
    </citation>
    <scope>NUCLEOTIDE SEQUENCE</scope>
    <source>
        <strain evidence="1">ChiHile30-977</strain>
    </source>
</reference>
<reference evidence="1" key="1">
    <citation type="submission" date="2020-10" db="EMBL/GenBank/DDBJ databases">
        <authorList>
            <person name="Gilroy R."/>
        </authorList>
    </citation>
    <scope>NUCLEOTIDE SEQUENCE</scope>
    <source>
        <strain evidence="1">ChiHile30-977</strain>
    </source>
</reference>
<proteinExistence type="predicted"/>
<dbReference type="AlphaFoldDB" id="A0A9D0YZC4"/>